<name>A0AAW9RS69_9HYPH</name>
<dbReference type="RefSeq" id="WP_340328102.1">
    <property type="nucleotide sequence ID" value="NZ_JAZHOF010000001.1"/>
</dbReference>
<dbReference type="SUPFAM" id="SSF110836">
    <property type="entry name" value="Hypothetical protein SAV1430"/>
    <property type="match status" value="1"/>
</dbReference>
<evidence type="ECO:0000259" key="1">
    <source>
        <dbReference type="SMART" id="SM00932"/>
    </source>
</evidence>
<dbReference type="InterPro" id="IPR014824">
    <property type="entry name" value="Nfu/NifU_N"/>
</dbReference>
<dbReference type="EMBL" id="JAZHOF010000001">
    <property type="protein sequence ID" value="MEJ8570371.1"/>
    <property type="molecule type" value="Genomic_DNA"/>
</dbReference>
<reference evidence="2 3" key="1">
    <citation type="submission" date="2024-02" db="EMBL/GenBank/DDBJ databases">
        <title>Genome analysis and characterization of Microbaculum marinisediminis sp. nov., isolated from marine sediment.</title>
        <authorList>
            <person name="Du Z.-J."/>
            <person name="Ye Y.-Q."/>
            <person name="Zhang Z.-R."/>
            <person name="Yuan S.-M."/>
            <person name="Zhang X.-Y."/>
        </authorList>
    </citation>
    <scope>NUCLEOTIDE SEQUENCE [LARGE SCALE GENOMIC DNA]</scope>
    <source>
        <strain evidence="2 3">SDUM1044001</strain>
    </source>
</reference>
<protein>
    <submittedName>
        <fullName evidence="2">NifU N-terminal domain-containing protein</fullName>
    </submittedName>
</protein>
<dbReference type="AlphaFoldDB" id="A0AAW9RS69"/>
<dbReference type="InterPro" id="IPR036498">
    <property type="entry name" value="Nfu/NifU_N_sf"/>
</dbReference>
<organism evidence="2 3">
    <name type="scientific">Microbaculum marinum</name>
    <dbReference type="NCBI Taxonomy" id="1764581"/>
    <lineage>
        <taxon>Bacteria</taxon>
        <taxon>Pseudomonadati</taxon>
        <taxon>Pseudomonadota</taxon>
        <taxon>Alphaproteobacteria</taxon>
        <taxon>Hyphomicrobiales</taxon>
        <taxon>Tepidamorphaceae</taxon>
        <taxon>Microbaculum</taxon>
    </lineage>
</organism>
<dbReference type="Pfam" id="PF01883">
    <property type="entry name" value="FeS_assembly_P"/>
    <property type="match status" value="1"/>
</dbReference>
<dbReference type="Gene3D" id="3.30.1370.70">
    <property type="entry name" value="Scaffold protein Nfu/NifU, N-terminal domain"/>
    <property type="match status" value="1"/>
</dbReference>
<evidence type="ECO:0000313" key="3">
    <source>
        <dbReference type="Proteomes" id="UP001378188"/>
    </source>
</evidence>
<dbReference type="Gene3D" id="3.30.300.130">
    <property type="entry name" value="Fe-S cluster assembly (FSCA)"/>
    <property type="match status" value="1"/>
</dbReference>
<sequence>MFIQTEATSDPASLKFLPGRDVLPGRTLSISDRSEAARSPLAARLFEVPGVAALSFGSDYITVTKNKGEWQHLKPALLGAIMEHFMAGAPIIIEQTVDAAAPTETDAVAQKIKEALRRVIDPELGYNIVDLGLIYDVHVDADGVASVIMTTTTPGCPATSYLTEGARECTASVEGVEMAEITLTHEPRWSPELMSDDAKAHFGIR</sequence>
<feature type="domain" description="Scaffold protein Nfu/NifU N-terminal" evidence="1">
    <location>
        <begin position="3"/>
        <end position="88"/>
    </location>
</feature>
<proteinExistence type="predicted"/>
<evidence type="ECO:0000313" key="2">
    <source>
        <dbReference type="EMBL" id="MEJ8570371.1"/>
    </source>
</evidence>
<gene>
    <name evidence="2" type="ORF">V3328_02735</name>
</gene>
<dbReference type="Proteomes" id="UP001378188">
    <property type="component" value="Unassembled WGS sequence"/>
</dbReference>
<dbReference type="InterPro" id="IPR002744">
    <property type="entry name" value="MIP18-like"/>
</dbReference>
<dbReference type="InterPro" id="IPR034904">
    <property type="entry name" value="FSCA_dom_sf"/>
</dbReference>
<dbReference type="PANTHER" id="PTHR42831:SF1">
    <property type="entry name" value="FE-S PROTEIN MATURATION AUXILIARY FACTOR YITW"/>
    <property type="match status" value="1"/>
</dbReference>
<dbReference type="PANTHER" id="PTHR42831">
    <property type="entry name" value="FE-S PROTEIN MATURATION AUXILIARY FACTOR YITW"/>
    <property type="match status" value="1"/>
</dbReference>
<dbReference type="SUPFAM" id="SSF117916">
    <property type="entry name" value="Fe-S cluster assembly (FSCA) domain-like"/>
    <property type="match status" value="1"/>
</dbReference>
<dbReference type="Pfam" id="PF08712">
    <property type="entry name" value="Nfu_N"/>
    <property type="match status" value="1"/>
</dbReference>
<accession>A0AAW9RS69</accession>
<keyword evidence="3" id="KW-1185">Reference proteome</keyword>
<dbReference type="SMART" id="SM00932">
    <property type="entry name" value="Nfu_N"/>
    <property type="match status" value="1"/>
</dbReference>
<comment type="caution">
    <text evidence="2">The sequence shown here is derived from an EMBL/GenBank/DDBJ whole genome shotgun (WGS) entry which is preliminary data.</text>
</comment>
<dbReference type="InterPro" id="IPR052339">
    <property type="entry name" value="Fe-S_Maturation_MIP18"/>
</dbReference>